<dbReference type="SUPFAM" id="SSF109910">
    <property type="entry name" value="YgfY-like"/>
    <property type="match status" value="1"/>
</dbReference>
<proteinExistence type="predicted"/>
<evidence type="ECO:0000256" key="1">
    <source>
        <dbReference type="ARBA" id="ARBA00004496"/>
    </source>
</evidence>
<dbReference type="InterPro" id="IPR050531">
    <property type="entry name" value="SdhE_FAD_assembly_factor"/>
</dbReference>
<evidence type="ECO:0000256" key="2">
    <source>
        <dbReference type="ARBA" id="ARBA00022490"/>
    </source>
</evidence>
<dbReference type="PANTHER" id="PTHR39585">
    <property type="entry name" value="FAD ASSEMBLY FACTOR SDHE"/>
    <property type="match status" value="1"/>
</dbReference>
<dbReference type="Gene3D" id="1.10.150.250">
    <property type="entry name" value="Flavinator of succinate dehydrogenase"/>
    <property type="match status" value="1"/>
</dbReference>
<dbReference type="GO" id="GO:0006105">
    <property type="term" value="P:succinate metabolic process"/>
    <property type="evidence" value="ECO:0007669"/>
    <property type="project" value="TreeGrafter"/>
</dbReference>
<protein>
    <submittedName>
        <fullName evidence="4">Succinate dehydrogenase flavin-adding protein, antitoxin of CptAB toxin-antitoxin</fullName>
    </submittedName>
</protein>
<comment type="subcellular location">
    <subcellularLocation>
        <location evidence="1">Cytoplasm</location>
    </subcellularLocation>
</comment>
<sequence length="97" mass="11434">MMPEFVKQKNTHKNAMPERVNSQLRWRCRRGMLELDILLNEFIDKQYTNLTAEQKNILDQVLDYPDQLLFDLFLGHMQSSDNHVSDLVQTIRQSAAV</sequence>
<name>A0A3B0XU91_9ZZZZ</name>
<dbReference type="PANTHER" id="PTHR39585:SF1">
    <property type="entry name" value="FAD ASSEMBLY FACTOR SDHE"/>
    <property type="match status" value="1"/>
</dbReference>
<evidence type="ECO:0000313" key="4">
    <source>
        <dbReference type="EMBL" id="VAW59714.1"/>
    </source>
</evidence>
<dbReference type="AlphaFoldDB" id="A0A3B0XU91"/>
<keyword evidence="2" id="KW-0963">Cytoplasm</keyword>
<evidence type="ECO:0000256" key="3">
    <source>
        <dbReference type="ARBA" id="ARBA00023186"/>
    </source>
</evidence>
<reference evidence="4" key="1">
    <citation type="submission" date="2018-06" db="EMBL/GenBank/DDBJ databases">
        <authorList>
            <person name="Zhirakovskaya E."/>
        </authorList>
    </citation>
    <scope>NUCLEOTIDE SEQUENCE</scope>
</reference>
<accession>A0A3B0XU91</accession>
<dbReference type="InterPro" id="IPR036714">
    <property type="entry name" value="SDH_sf"/>
</dbReference>
<dbReference type="GO" id="GO:0005737">
    <property type="term" value="C:cytoplasm"/>
    <property type="evidence" value="ECO:0007669"/>
    <property type="project" value="UniProtKB-SubCell"/>
</dbReference>
<gene>
    <name evidence="4" type="ORF">MNBD_GAMMA08-1172</name>
</gene>
<dbReference type="EMBL" id="UOFH01000100">
    <property type="protein sequence ID" value="VAW59714.1"/>
    <property type="molecule type" value="Genomic_DNA"/>
</dbReference>
<dbReference type="InterPro" id="IPR005631">
    <property type="entry name" value="SDH"/>
</dbReference>
<organism evidence="4">
    <name type="scientific">hydrothermal vent metagenome</name>
    <dbReference type="NCBI Taxonomy" id="652676"/>
    <lineage>
        <taxon>unclassified sequences</taxon>
        <taxon>metagenomes</taxon>
        <taxon>ecological metagenomes</taxon>
    </lineage>
</organism>
<keyword evidence="3" id="KW-0143">Chaperone</keyword>
<dbReference type="Pfam" id="PF03937">
    <property type="entry name" value="Sdh5"/>
    <property type="match status" value="1"/>
</dbReference>